<organism evidence="2 3">
    <name type="scientific">Galleria mellonella</name>
    <name type="common">Greater wax moth</name>
    <dbReference type="NCBI Taxonomy" id="7137"/>
    <lineage>
        <taxon>Eukaryota</taxon>
        <taxon>Metazoa</taxon>
        <taxon>Ecdysozoa</taxon>
        <taxon>Arthropoda</taxon>
        <taxon>Hexapoda</taxon>
        <taxon>Insecta</taxon>
        <taxon>Pterygota</taxon>
        <taxon>Neoptera</taxon>
        <taxon>Endopterygota</taxon>
        <taxon>Lepidoptera</taxon>
        <taxon>Glossata</taxon>
        <taxon>Ditrysia</taxon>
        <taxon>Pyraloidea</taxon>
        <taxon>Pyralidae</taxon>
        <taxon>Galleriinae</taxon>
        <taxon>Galleria</taxon>
    </lineage>
</organism>
<proteinExistence type="predicted"/>
<sequence length="156" mass="16256">MWSLIFFALLSAATAKPRPGGLISPWSAPSYSPVSVVQQPTVAVAQPAVVAQPYVHAAPVIAKPAATSYASFQQIVHPVSVAQPVVHAAPVISQPVVHAPIVSQPVVQTVAQPVVQAPIIQQPVVQAPIIQQPVVQTIAQPVVQKYLSVGSVGHGW</sequence>
<keyword evidence="1" id="KW-0732">Signal</keyword>
<evidence type="ECO:0000313" key="3">
    <source>
        <dbReference type="RefSeq" id="XP_026752831.1"/>
    </source>
</evidence>
<dbReference type="OrthoDB" id="7490540at2759"/>
<name>A0A6J1WFY1_GALME</name>
<evidence type="ECO:0000313" key="2">
    <source>
        <dbReference type="Proteomes" id="UP001652740"/>
    </source>
</evidence>
<reference evidence="3" key="1">
    <citation type="submission" date="2025-08" db="UniProtKB">
        <authorList>
            <consortium name="RefSeq"/>
        </authorList>
    </citation>
    <scope>IDENTIFICATION</scope>
    <source>
        <tissue evidence="3">Whole larvae</tissue>
    </source>
</reference>
<protein>
    <submittedName>
        <fullName evidence="3">Serum response factor-binding protein 1-like</fullName>
    </submittedName>
</protein>
<feature type="chain" id="PRO_5026837934" evidence="1">
    <location>
        <begin position="16"/>
        <end position="156"/>
    </location>
</feature>
<accession>A0A6J1WFY1</accession>
<dbReference type="KEGG" id="gmw:113513043"/>
<keyword evidence="2" id="KW-1185">Reference proteome</keyword>
<evidence type="ECO:0000256" key="1">
    <source>
        <dbReference type="SAM" id="SignalP"/>
    </source>
</evidence>
<dbReference type="AlphaFoldDB" id="A0A6J1WFY1"/>
<dbReference type="InParanoid" id="A0A6J1WFY1"/>
<dbReference type="Proteomes" id="UP001652740">
    <property type="component" value="Unplaced"/>
</dbReference>
<dbReference type="RefSeq" id="XP_026752831.1">
    <property type="nucleotide sequence ID" value="XM_026897030.3"/>
</dbReference>
<feature type="signal peptide" evidence="1">
    <location>
        <begin position="1"/>
        <end position="15"/>
    </location>
</feature>
<dbReference type="GeneID" id="113513043"/>
<gene>
    <name evidence="3" type="primary">LOC113513043</name>
</gene>